<dbReference type="OrthoDB" id="4827181at2"/>
<dbReference type="InterPro" id="IPR012340">
    <property type="entry name" value="NA-bd_OB-fold"/>
</dbReference>
<reference evidence="1 2" key="1">
    <citation type="submission" date="2019-03" db="EMBL/GenBank/DDBJ databases">
        <title>Sequencing the genomes of 1000 actinobacteria strains.</title>
        <authorList>
            <person name="Klenk H.-P."/>
        </authorList>
    </citation>
    <scope>NUCLEOTIDE SEQUENCE [LARGE SCALE GENOMIC DNA]</scope>
    <source>
        <strain evidence="1 2">DSM 43805</strain>
    </source>
</reference>
<comment type="caution">
    <text evidence="1">The sequence shown here is derived from an EMBL/GenBank/DDBJ whole genome shotgun (WGS) entry which is preliminary data.</text>
</comment>
<keyword evidence="2" id="KW-1185">Reference proteome</keyword>
<evidence type="ECO:0000313" key="1">
    <source>
        <dbReference type="EMBL" id="TDO33106.1"/>
    </source>
</evidence>
<accession>A0A4R6JET1</accession>
<organism evidence="1 2">
    <name type="scientific">Paractinoplanes brasiliensis</name>
    <dbReference type="NCBI Taxonomy" id="52695"/>
    <lineage>
        <taxon>Bacteria</taxon>
        <taxon>Bacillati</taxon>
        <taxon>Actinomycetota</taxon>
        <taxon>Actinomycetes</taxon>
        <taxon>Micromonosporales</taxon>
        <taxon>Micromonosporaceae</taxon>
        <taxon>Paractinoplanes</taxon>
    </lineage>
</organism>
<gene>
    <name evidence="1" type="ORF">C8E87_8589</name>
</gene>
<dbReference type="Proteomes" id="UP000294901">
    <property type="component" value="Unassembled WGS sequence"/>
</dbReference>
<proteinExistence type="predicted"/>
<dbReference type="EMBL" id="SNWR01000002">
    <property type="protein sequence ID" value="TDO33106.1"/>
    <property type="molecule type" value="Genomic_DNA"/>
</dbReference>
<dbReference type="Gene3D" id="2.40.50.140">
    <property type="entry name" value="Nucleic acid-binding proteins"/>
    <property type="match status" value="1"/>
</dbReference>
<evidence type="ECO:0008006" key="3">
    <source>
        <dbReference type="Google" id="ProtNLM"/>
    </source>
</evidence>
<name>A0A4R6JET1_9ACTN</name>
<dbReference type="AlphaFoldDB" id="A0A4R6JET1"/>
<evidence type="ECO:0000313" key="2">
    <source>
        <dbReference type="Proteomes" id="UP000294901"/>
    </source>
</evidence>
<sequence>MDGSARALLLFGALAALPFAWLVAVRLSRWARNIPTDATPARTDLVGTIGVVVTPISEHGYGEVLVRVAGQPVKLHARAAHALPMGAAVFVVEAPSHAGVVVEPFPPAATT</sequence>
<protein>
    <recommendedName>
        <fullName evidence="3">NfeD-like partner-binding protein</fullName>
    </recommendedName>
</protein>